<evidence type="ECO:0000256" key="1">
    <source>
        <dbReference type="SAM" id="MobiDB-lite"/>
    </source>
</evidence>
<comment type="caution">
    <text evidence="2">The sequence shown here is derived from an EMBL/GenBank/DDBJ whole genome shotgun (WGS) entry which is preliminary data.</text>
</comment>
<reference evidence="2" key="2">
    <citation type="submission" date="2021-09" db="EMBL/GenBank/DDBJ databases">
        <authorList>
            <person name="Jia N."/>
            <person name="Wang J."/>
            <person name="Shi W."/>
            <person name="Du L."/>
            <person name="Sun Y."/>
            <person name="Zhan W."/>
            <person name="Jiang J."/>
            <person name="Wang Q."/>
            <person name="Zhang B."/>
            <person name="Ji P."/>
            <person name="Sakyi L.B."/>
            <person name="Cui X."/>
            <person name="Yuan T."/>
            <person name="Jiang B."/>
            <person name="Yang W."/>
            <person name="Lam T.T.-Y."/>
            <person name="Chang Q."/>
            <person name="Ding S."/>
            <person name="Wang X."/>
            <person name="Zhu J."/>
            <person name="Ruan X."/>
            <person name="Zhao L."/>
            <person name="Wei J."/>
            <person name="Que T."/>
            <person name="Du C."/>
            <person name="Cheng J."/>
            <person name="Dai P."/>
            <person name="Han X."/>
            <person name="Huang E."/>
            <person name="Gao Y."/>
            <person name="Liu J."/>
            <person name="Shao H."/>
            <person name="Ye R."/>
            <person name="Li L."/>
            <person name="Wei W."/>
            <person name="Wang X."/>
            <person name="Wang C."/>
            <person name="Huo Q."/>
            <person name="Li W."/>
            <person name="Guo W."/>
            <person name="Chen H."/>
            <person name="Chen S."/>
            <person name="Zhou L."/>
            <person name="Zhou L."/>
            <person name="Ni X."/>
            <person name="Tian J."/>
            <person name="Zhou Y."/>
            <person name="Sheng Y."/>
            <person name="Liu T."/>
            <person name="Pan Y."/>
            <person name="Xia L."/>
            <person name="Li J."/>
            <person name="Zhao F."/>
            <person name="Cao W."/>
        </authorList>
    </citation>
    <scope>NUCLEOTIDE SEQUENCE</scope>
    <source>
        <strain evidence="2">Rsan-2018</strain>
        <tissue evidence="2">Larvae</tissue>
    </source>
</reference>
<protein>
    <submittedName>
        <fullName evidence="2">Uncharacterized protein</fullName>
    </submittedName>
</protein>
<evidence type="ECO:0000313" key="3">
    <source>
        <dbReference type="Proteomes" id="UP000821837"/>
    </source>
</evidence>
<reference evidence="2" key="1">
    <citation type="journal article" date="2020" name="Cell">
        <title>Large-Scale Comparative Analyses of Tick Genomes Elucidate Their Genetic Diversity and Vector Capacities.</title>
        <authorList>
            <consortium name="Tick Genome and Microbiome Consortium (TIGMIC)"/>
            <person name="Jia N."/>
            <person name="Wang J."/>
            <person name="Shi W."/>
            <person name="Du L."/>
            <person name="Sun Y."/>
            <person name="Zhan W."/>
            <person name="Jiang J.F."/>
            <person name="Wang Q."/>
            <person name="Zhang B."/>
            <person name="Ji P."/>
            <person name="Bell-Sakyi L."/>
            <person name="Cui X.M."/>
            <person name="Yuan T.T."/>
            <person name="Jiang B.G."/>
            <person name="Yang W.F."/>
            <person name="Lam T.T."/>
            <person name="Chang Q.C."/>
            <person name="Ding S.J."/>
            <person name="Wang X.J."/>
            <person name="Zhu J.G."/>
            <person name="Ruan X.D."/>
            <person name="Zhao L."/>
            <person name="Wei J.T."/>
            <person name="Ye R.Z."/>
            <person name="Que T.C."/>
            <person name="Du C.H."/>
            <person name="Zhou Y.H."/>
            <person name="Cheng J.X."/>
            <person name="Dai P.F."/>
            <person name="Guo W.B."/>
            <person name="Han X.H."/>
            <person name="Huang E.J."/>
            <person name="Li L.F."/>
            <person name="Wei W."/>
            <person name="Gao Y.C."/>
            <person name="Liu J.Z."/>
            <person name="Shao H.Z."/>
            <person name="Wang X."/>
            <person name="Wang C.C."/>
            <person name="Yang T.C."/>
            <person name="Huo Q.B."/>
            <person name="Li W."/>
            <person name="Chen H.Y."/>
            <person name="Chen S.E."/>
            <person name="Zhou L.G."/>
            <person name="Ni X.B."/>
            <person name="Tian J.H."/>
            <person name="Sheng Y."/>
            <person name="Liu T."/>
            <person name="Pan Y.S."/>
            <person name="Xia L.Y."/>
            <person name="Li J."/>
            <person name="Zhao F."/>
            <person name="Cao W.C."/>
        </authorList>
    </citation>
    <scope>NUCLEOTIDE SEQUENCE</scope>
    <source>
        <strain evidence="2">Rsan-2018</strain>
    </source>
</reference>
<gene>
    <name evidence="2" type="ORF">HPB52_008909</name>
</gene>
<dbReference type="EMBL" id="JABSTV010001249">
    <property type="protein sequence ID" value="KAH7961415.1"/>
    <property type="molecule type" value="Genomic_DNA"/>
</dbReference>
<dbReference type="Proteomes" id="UP000821837">
    <property type="component" value="Chromosome 3"/>
</dbReference>
<accession>A0A9D4PYY6</accession>
<dbReference type="AlphaFoldDB" id="A0A9D4PYY6"/>
<feature type="region of interest" description="Disordered" evidence="1">
    <location>
        <begin position="78"/>
        <end position="135"/>
    </location>
</feature>
<name>A0A9D4PYY6_RHISA</name>
<organism evidence="2 3">
    <name type="scientific">Rhipicephalus sanguineus</name>
    <name type="common">Brown dog tick</name>
    <name type="synonym">Ixodes sanguineus</name>
    <dbReference type="NCBI Taxonomy" id="34632"/>
    <lineage>
        <taxon>Eukaryota</taxon>
        <taxon>Metazoa</taxon>
        <taxon>Ecdysozoa</taxon>
        <taxon>Arthropoda</taxon>
        <taxon>Chelicerata</taxon>
        <taxon>Arachnida</taxon>
        <taxon>Acari</taxon>
        <taxon>Parasitiformes</taxon>
        <taxon>Ixodida</taxon>
        <taxon>Ixodoidea</taxon>
        <taxon>Ixodidae</taxon>
        <taxon>Rhipicephalinae</taxon>
        <taxon>Rhipicephalus</taxon>
        <taxon>Rhipicephalus</taxon>
    </lineage>
</organism>
<evidence type="ECO:0000313" key="2">
    <source>
        <dbReference type="EMBL" id="KAH7961415.1"/>
    </source>
</evidence>
<proteinExistence type="predicted"/>
<keyword evidence="3" id="KW-1185">Reference proteome</keyword>
<sequence>MASGCRNRCYNVISEASVRACDWPKRAPPARFAPIGLAPSAPGVLNLPHSASELSPVRQRFPARMAKGDRRLKVTTREAFGKRRKRPWNARPKAARPVMLPELTAAALPGGSAGSSSELQPNTSGVSASSPPSSCVGADCTDTAFFTVDESSERATTAGKSAPDIEVGNRTKIRASGSRD</sequence>
<feature type="region of interest" description="Disordered" evidence="1">
    <location>
        <begin position="151"/>
        <end position="180"/>
    </location>
</feature>
<feature type="compositionally biased region" description="Low complexity" evidence="1">
    <location>
        <begin position="105"/>
        <end position="117"/>
    </location>
</feature>
<feature type="compositionally biased region" description="Low complexity" evidence="1">
    <location>
        <begin position="124"/>
        <end position="135"/>
    </location>
</feature>